<dbReference type="OrthoDB" id="5383955at2759"/>
<evidence type="ECO:0000313" key="3">
    <source>
        <dbReference type="Proteomes" id="UP000267821"/>
    </source>
</evidence>
<evidence type="ECO:0000313" key="2">
    <source>
        <dbReference type="EMBL" id="RPB25595.1"/>
    </source>
</evidence>
<name>A0A3N4M611_9PEZI</name>
<dbReference type="AlphaFoldDB" id="A0A3N4M611"/>
<dbReference type="EMBL" id="ML121537">
    <property type="protein sequence ID" value="RPB25595.1"/>
    <property type="molecule type" value="Genomic_DNA"/>
</dbReference>
<feature type="region of interest" description="Disordered" evidence="1">
    <location>
        <begin position="18"/>
        <end position="41"/>
    </location>
</feature>
<gene>
    <name evidence="2" type="ORF">L211DRAFT_847947</name>
</gene>
<reference evidence="2 3" key="1">
    <citation type="journal article" date="2018" name="Nat. Ecol. Evol.">
        <title>Pezizomycetes genomes reveal the molecular basis of ectomycorrhizal truffle lifestyle.</title>
        <authorList>
            <person name="Murat C."/>
            <person name="Payen T."/>
            <person name="Noel B."/>
            <person name="Kuo A."/>
            <person name="Morin E."/>
            <person name="Chen J."/>
            <person name="Kohler A."/>
            <person name="Krizsan K."/>
            <person name="Balestrini R."/>
            <person name="Da Silva C."/>
            <person name="Montanini B."/>
            <person name="Hainaut M."/>
            <person name="Levati E."/>
            <person name="Barry K.W."/>
            <person name="Belfiori B."/>
            <person name="Cichocki N."/>
            <person name="Clum A."/>
            <person name="Dockter R.B."/>
            <person name="Fauchery L."/>
            <person name="Guy J."/>
            <person name="Iotti M."/>
            <person name="Le Tacon F."/>
            <person name="Lindquist E.A."/>
            <person name="Lipzen A."/>
            <person name="Malagnac F."/>
            <person name="Mello A."/>
            <person name="Molinier V."/>
            <person name="Miyauchi S."/>
            <person name="Poulain J."/>
            <person name="Riccioni C."/>
            <person name="Rubini A."/>
            <person name="Sitrit Y."/>
            <person name="Splivallo R."/>
            <person name="Traeger S."/>
            <person name="Wang M."/>
            <person name="Zifcakova L."/>
            <person name="Wipf D."/>
            <person name="Zambonelli A."/>
            <person name="Paolocci F."/>
            <person name="Nowrousian M."/>
            <person name="Ottonello S."/>
            <person name="Baldrian P."/>
            <person name="Spatafora J.W."/>
            <person name="Henrissat B."/>
            <person name="Nagy L.G."/>
            <person name="Aury J.M."/>
            <person name="Wincker P."/>
            <person name="Grigoriev I.V."/>
            <person name="Bonfante P."/>
            <person name="Martin F.M."/>
        </authorList>
    </citation>
    <scope>NUCLEOTIDE SEQUENCE [LARGE SCALE GENOMIC DNA]</scope>
    <source>
        <strain evidence="2 3">ATCC MYA-4762</strain>
    </source>
</reference>
<accession>A0A3N4M611</accession>
<sequence>MAPTAMVPFLAYNRQGSRNHWSGNPTPVQEQAPVGAVGSTRSYTPQYYSEDHRSRDQELEAQFRSELRALRKKYKEDIWTRLWALSRKFRYKENIRDSFFSLRHDLIEAYKVNKQLVPTKLRIECEREEQQLRDKFYDLSNNIKREAKSQFHLEIFDTILILDEKSPPAEQGPLSSIVEDTMNCLVGTTPSFDEVQGWNHGKCRQTEMANWDVHGELQRYSLHDDN</sequence>
<dbReference type="InParanoid" id="A0A3N4M611"/>
<protein>
    <submittedName>
        <fullName evidence="2">Uncharacterized protein</fullName>
    </submittedName>
</protein>
<feature type="compositionally biased region" description="Polar residues" evidence="1">
    <location>
        <begin position="18"/>
        <end position="29"/>
    </location>
</feature>
<organism evidence="2 3">
    <name type="scientific">Terfezia boudieri ATCC MYA-4762</name>
    <dbReference type="NCBI Taxonomy" id="1051890"/>
    <lineage>
        <taxon>Eukaryota</taxon>
        <taxon>Fungi</taxon>
        <taxon>Dikarya</taxon>
        <taxon>Ascomycota</taxon>
        <taxon>Pezizomycotina</taxon>
        <taxon>Pezizomycetes</taxon>
        <taxon>Pezizales</taxon>
        <taxon>Pezizaceae</taxon>
        <taxon>Terfezia</taxon>
    </lineage>
</organism>
<keyword evidence="3" id="KW-1185">Reference proteome</keyword>
<proteinExistence type="predicted"/>
<dbReference type="Proteomes" id="UP000267821">
    <property type="component" value="Unassembled WGS sequence"/>
</dbReference>
<evidence type="ECO:0000256" key="1">
    <source>
        <dbReference type="SAM" id="MobiDB-lite"/>
    </source>
</evidence>